<dbReference type="InterPro" id="IPR011010">
    <property type="entry name" value="DNA_brk_join_enz"/>
</dbReference>
<evidence type="ECO:0000313" key="3">
    <source>
        <dbReference type="EMBL" id="MBM7494048.1"/>
    </source>
</evidence>
<dbReference type="Gene3D" id="1.10.443.10">
    <property type="entry name" value="Intergrase catalytic core"/>
    <property type="match status" value="1"/>
</dbReference>
<feature type="compositionally biased region" description="Acidic residues" evidence="2">
    <location>
        <begin position="136"/>
        <end position="145"/>
    </location>
</feature>
<dbReference type="Proteomes" id="UP000764837">
    <property type="component" value="Unassembled WGS sequence"/>
</dbReference>
<feature type="region of interest" description="Disordered" evidence="2">
    <location>
        <begin position="121"/>
        <end position="145"/>
    </location>
</feature>
<sequence length="145" mass="16114">MKNVGALAKLPPIRARKGNSWSSEEAGAFLESSRDGDDCLYAAYVLALVLGLRKGEVLGLTWDHIEWIGWDKPCTTHGEEFCARCRDRHDISLVIDKQLQRAQTWPEAGHLVTDLRPQTGISGGKRGQAAQHAQDTDADEFQLSW</sequence>
<evidence type="ECO:0000313" key="4">
    <source>
        <dbReference type="Proteomes" id="UP000764837"/>
    </source>
</evidence>
<organism evidence="3 4">
    <name type="scientific">Micromonospora luteifusca</name>
    <dbReference type="NCBI Taxonomy" id="709860"/>
    <lineage>
        <taxon>Bacteria</taxon>
        <taxon>Bacillati</taxon>
        <taxon>Actinomycetota</taxon>
        <taxon>Actinomycetes</taxon>
        <taxon>Micromonosporales</taxon>
        <taxon>Micromonosporaceae</taxon>
        <taxon>Micromonospora</taxon>
    </lineage>
</organism>
<proteinExistence type="predicted"/>
<gene>
    <name evidence="3" type="ORF">JOD64_005270</name>
</gene>
<evidence type="ECO:0000256" key="2">
    <source>
        <dbReference type="SAM" id="MobiDB-lite"/>
    </source>
</evidence>
<protein>
    <submittedName>
        <fullName evidence="3">Integrase</fullName>
    </submittedName>
</protein>
<evidence type="ECO:0000256" key="1">
    <source>
        <dbReference type="ARBA" id="ARBA00023172"/>
    </source>
</evidence>
<dbReference type="EMBL" id="JAFBBP010000001">
    <property type="protein sequence ID" value="MBM7494048.1"/>
    <property type="molecule type" value="Genomic_DNA"/>
</dbReference>
<keyword evidence="1" id="KW-0233">DNA recombination</keyword>
<comment type="caution">
    <text evidence="3">The sequence shown here is derived from an EMBL/GenBank/DDBJ whole genome shotgun (WGS) entry which is preliminary data.</text>
</comment>
<dbReference type="InterPro" id="IPR013762">
    <property type="entry name" value="Integrase-like_cat_sf"/>
</dbReference>
<reference evidence="3 4" key="1">
    <citation type="submission" date="2021-01" db="EMBL/GenBank/DDBJ databases">
        <title>Sequencing the genomes of 1000 actinobacteria strains.</title>
        <authorList>
            <person name="Klenk H.-P."/>
        </authorList>
    </citation>
    <scope>NUCLEOTIDE SEQUENCE [LARGE SCALE GENOMIC DNA]</scope>
    <source>
        <strain evidence="3 4">DSM 100204</strain>
    </source>
</reference>
<name>A0ABS2M1Z4_9ACTN</name>
<dbReference type="SUPFAM" id="SSF56349">
    <property type="entry name" value="DNA breaking-rejoining enzymes"/>
    <property type="match status" value="1"/>
</dbReference>
<keyword evidence="4" id="KW-1185">Reference proteome</keyword>
<accession>A0ABS2M1Z4</accession>